<evidence type="ECO:0000256" key="3">
    <source>
        <dbReference type="ARBA" id="ARBA00022554"/>
    </source>
</evidence>
<dbReference type="PANTHER" id="PTHR10426:SF106">
    <property type="entry name" value="PROTEIN STRICTOSIDINE SYNTHASE-LIKE 3"/>
    <property type="match status" value="1"/>
</dbReference>
<comment type="subcellular location">
    <subcellularLocation>
        <location evidence="1">Vacuole</location>
    </subcellularLocation>
</comment>
<dbReference type="SUPFAM" id="SSF63829">
    <property type="entry name" value="Calcium-dependent phosphotriesterase"/>
    <property type="match status" value="1"/>
</dbReference>
<dbReference type="FunFam" id="2.120.10.30:FF:000060">
    <property type="entry name" value="Putative strictosidine synthase"/>
    <property type="match status" value="1"/>
</dbReference>
<dbReference type="InterPro" id="IPR011042">
    <property type="entry name" value="6-blade_b-propeller_TolB-like"/>
</dbReference>
<evidence type="ECO:0000256" key="2">
    <source>
        <dbReference type="ARBA" id="ARBA00009191"/>
    </source>
</evidence>
<name>A0AA41S6P1_PAPNU</name>
<dbReference type="GO" id="GO:0016787">
    <property type="term" value="F:hydrolase activity"/>
    <property type="evidence" value="ECO:0007669"/>
    <property type="project" value="TreeGrafter"/>
</dbReference>
<organism evidence="6 7">
    <name type="scientific">Papaver nudicaule</name>
    <name type="common">Iceland poppy</name>
    <dbReference type="NCBI Taxonomy" id="74823"/>
    <lineage>
        <taxon>Eukaryota</taxon>
        <taxon>Viridiplantae</taxon>
        <taxon>Streptophyta</taxon>
        <taxon>Embryophyta</taxon>
        <taxon>Tracheophyta</taxon>
        <taxon>Spermatophyta</taxon>
        <taxon>Magnoliopsida</taxon>
        <taxon>Ranunculales</taxon>
        <taxon>Papaveraceae</taxon>
        <taxon>Papaveroideae</taxon>
        <taxon>Papaver</taxon>
    </lineage>
</organism>
<evidence type="ECO:0000313" key="7">
    <source>
        <dbReference type="Proteomes" id="UP001177140"/>
    </source>
</evidence>
<evidence type="ECO:0000259" key="5">
    <source>
        <dbReference type="Pfam" id="PF03088"/>
    </source>
</evidence>
<dbReference type="GO" id="GO:0005773">
    <property type="term" value="C:vacuole"/>
    <property type="evidence" value="ECO:0007669"/>
    <property type="project" value="UniProtKB-SubCell"/>
</dbReference>
<dbReference type="GO" id="GO:0012505">
    <property type="term" value="C:endomembrane system"/>
    <property type="evidence" value="ECO:0007669"/>
    <property type="project" value="TreeGrafter"/>
</dbReference>
<comment type="similarity">
    <text evidence="2">Belongs to the strictosidine synthase family.</text>
</comment>
<sequence length="360" mass="40473">MAEFPDFVAHKVEMHPYSELPTAKDTRNLLQNSDIKFWNQVQGPESIVFDPLGRGPYTGVADGRIVFWNGQSWTDFAYTSSNRSELCKPQAQAKNEHICGRPLGLRFDKETGDMYICDAYLGLMKVGPEGGLATSLVTEAEGVPLKFANDLDIDDEGNIYFTDSSITYQRRHFIQLVFSGDNTGRVLKYNPSTKETTVLVRNLQFPNGVSMSKDKSFFIFCEGSVGRLRRYWLKGEKAGTSEVFAILPGFPDNVRTNDKGEFWVAVHSRRSGYSYVCGLYPGFRKFLSKFPITANLQYLLTIGGRRHGVLVKYSPEGKLLQILEDTEGKVVKAASEAEERDGKLWIGSVMMPFIAVYQLD</sequence>
<dbReference type="EMBL" id="JAJJMA010076498">
    <property type="protein sequence ID" value="MCL7028178.1"/>
    <property type="molecule type" value="Genomic_DNA"/>
</dbReference>
<gene>
    <name evidence="6" type="ORF">MKW94_004710</name>
</gene>
<dbReference type="Pfam" id="PF20067">
    <property type="entry name" value="SSL_N"/>
    <property type="match status" value="1"/>
</dbReference>
<feature type="domain" description="Strictosidine synthase conserved region" evidence="5">
    <location>
        <begin position="149"/>
        <end position="236"/>
    </location>
</feature>
<dbReference type="Gene3D" id="2.120.10.30">
    <property type="entry name" value="TolB, C-terminal domain"/>
    <property type="match status" value="1"/>
</dbReference>
<keyword evidence="7" id="KW-1185">Reference proteome</keyword>
<evidence type="ECO:0000313" key="6">
    <source>
        <dbReference type="EMBL" id="MCL7028178.1"/>
    </source>
</evidence>
<dbReference type="AlphaFoldDB" id="A0AA41S6P1"/>
<proteinExistence type="inferred from homology"/>
<keyword evidence="4" id="KW-0325">Glycoprotein</keyword>
<evidence type="ECO:0000256" key="4">
    <source>
        <dbReference type="ARBA" id="ARBA00023180"/>
    </source>
</evidence>
<dbReference type="Pfam" id="PF03088">
    <property type="entry name" value="Str_synth"/>
    <property type="match status" value="1"/>
</dbReference>
<comment type="caution">
    <text evidence="6">The sequence shown here is derived from an EMBL/GenBank/DDBJ whole genome shotgun (WGS) entry which is preliminary data.</text>
</comment>
<dbReference type="Proteomes" id="UP001177140">
    <property type="component" value="Unassembled WGS sequence"/>
</dbReference>
<protein>
    <recommendedName>
        <fullName evidence="5">Strictosidine synthase conserved region domain-containing protein</fullName>
    </recommendedName>
</protein>
<accession>A0AA41S6P1</accession>
<keyword evidence="3" id="KW-0926">Vacuole</keyword>
<dbReference type="PANTHER" id="PTHR10426">
    <property type="entry name" value="STRICTOSIDINE SYNTHASE-RELATED"/>
    <property type="match status" value="1"/>
</dbReference>
<evidence type="ECO:0000256" key="1">
    <source>
        <dbReference type="ARBA" id="ARBA00004116"/>
    </source>
</evidence>
<dbReference type="InterPro" id="IPR018119">
    <property type="entry name" value="Strictosidine_synth_cons-reg"/>
</dbReference>
<reference evidence="6" key="1">
    <citation type="submission" date="2022-03" db="EMBL/GenBank/DDBJ databases">
        <title>A functionally conserved STORR gene fusion in Papaver species that diverged 16.8 million years ago.</title>
        <authorList>
            <person name="Catania T."/>
        </authorList>
    </citation>
    <scope>NUCLEOTIDE SEQUENCE</scope>
    <source>
        <strain evidence="6">S-191538</strain>
    </source>
</reference>